<dbReference type="Pfam" id="PF17899">
    <property type="entry name" value="Peptidase_M61_N"/>
    <property type="match status" value="1"/>
</dbReference>
<dbReference type="GO" id="GO:0006508">
    <property type="term" value="P:proteolysis"/>
    <property type="evidence" value="ECO:0007669"/>
    <property type="project" value="UniProtKB-KW"/>
</dbReference>
<dbReference type="Pfam" id="PF17820">
    <property type="entry name" value="PDZ_6"/>
    <property type="match status" value="1"/>
</dbReference>
<feature type="compositionally biased region" description="Basic and acidic residues" evidence="1">
    <location>
        <begin position="583"/>
        <end position="596"/>
    </location>
</feature>
<dbReference type="Proteomes" id="UP000293671">
    <property type="component" value="Unassembled WGS sequence"/>
</dbReference>
<comment type="caution">
    <text evidence="3">The sequence shown here is derived from an EMBL/GenBank/DDBJ whole genome shotgun (WGS) entry which is preliminary data.</text>
</comment>
<keyword evidence="3" id="KW-0378">Hydrolase</keyword>
<name>A0A4Q7VGP9_9BURK</name>
<dbReference type="AlphaFoldDB" id="A0A4Q7VGP9"/>
<evidence type="ECO:0000313" key="4">
    <source>
        <dbReference type="Proteomes" id="UP000293671"/>
    </source>
</evidence>
<dbReference type="Pfam" id="PF05299">
    <property type="entry name" value="Peptidase_M61"/>
    <property type="match status" value="1"/>
</dbReference>
<proteinExistence type="predicted"/>
<dbReference type="InterPro" id="IPR041489">
    <property type="entry name" value="PDZ_6"/>
</dbReference>
<dbReference type="InterPro" id="IPR040756">
    <property type="entry name" value="Peptidase_M61_N"/>
</dbReference>
<evidence type="ECO:0000256" key="1">
    <source>
        <dbReference type="SAM" id="MobiDB-lite"/>
    </source>
</evidence>
<dbReference type="EMBL" id="SHKP01000007">
    <property type="protein sequence ID" value="RZT95220.1"/>
    <property type="molecule type" value="Genomic_DNA"/>
</dbReference>
<evidence type="ECO:0000259" key="2">
    <source>
        <dbReference type="PROSITE" id="PS50106"/>
    </source>
</evidence>
<keyword evidence="4" id="KW-1185">Reference proteome</keyword>
<dbReference type="SUPFAM" id="SSF55486">
    <property type="entry name" value="Metalloproteases ('zincins'), catalytic domain"/>
    <property type="match status" value="1"/>
</dbReference>
<accession>A0A4Q7VGP9</accession>
<dbReference type="Gene3D" id="2.30.42.10">
    <property type="match status" value="1"/>
</dbReference>
<feature type="region of interest" description="Disordered" evidence="1">
    <location>
        <begin position="566"/>
        <end position="596"/>
    </location>
</feature>
<dbReference type="InterPro" id="IPR007963">
    <property type="entry name" value="Peptidase_M61_catalytic"/>
</dbReference>
<dbReference type="PROSITE" id="PS50106">
    <property type="entry name" value="PDZ"/>
    <property type="match status" value="1"/>
</dbReference>
<sequence length="596" mass="65914">MIRYRIDVVDVHAHLYDITLTVAEPDAEQRLSLPVWIPGSYLVREFARHLQGLVATQGSRAIDLEQLDKCTWLARCSGRGALTLRYRAYAFDASVRTAWLDSQRGFFNGTSLCLRVEGREREPHELQIGTLPREWQVATAMGAVKVDARGRGSYLAADYDELVDHPFELGRFWRGRFKAHGVPHEFVVAGAQPGFDGDRLLADSKRICEAQIALWHGESDAGGKLRVKKPPFGHYLFMLNATDEGYGGLEHRASTALIAPRRDLPRAETPKATLPDGYLQLLGLISHEYFHTWNVKRLKPAAFTAYDYTRENHTELLWFFEGFTSYYDDLVLVRAGLVDQTRYLRLLAKTVNQVLGTPGRAAQSVAQASFDAWTRYYRPDENSVNSTVSYYTKGSLVALCIDLTLRREGRTTLDGVLRELWRRSGAARGEGGINEADLLTVLQELGGRSFAPELQAWVHGTGELPLAELLGPFGVNWREEAPVVAQRLGARMADSAGVLKLQSVLRGGAAERAGLAAGDELIAVNGWRVRRADDLLPAGAFAGAAELLAARDQRLLTLRLEPANPAPGGAVQLSPMPAPEPAAADRRAAWLGEPRR</sequence>
<gene>
    <name evidence="3" type="ORF">EV670_2971</name>
</gene>
<dbReference type="InterPro" id="IPR024191">
    <property type="entry name" value="Peptidase_M61"/>
</dbReference>
<keyword evidence="3" id="KW-0482">Metalloprotease</keyword>
<dbReference type="InterPro" id="IPR027268">
    <property type="entry name" value="Peptidase_M4/M1_CTD_sf"/>
</dbReference>
<feature type="domain" description="PDZ" evidence="2">
    <location>
        <begin position="488"/>
        <end position="526"/>
    </location>
</feature>
<dbReference type="RefSeq" id="WP_130433445.1">
    <property type="nucleotide sequence ID" value="NZ_SHKP01000007.1"/>
</dbReference>
<dbReference type="SMART" id="SM00228">
    <property type="entry name" value="PDZ"/>
    <property type="match status" value="1"/>
</dbReference>
<dbReference type="OrthoDB" id="9778516at2"/>
<dbReference type="Gene3D" id="2.60.40.3650">
    <property type="match status" value="1"/>
</dbReference>
<organism evidence="3 4">
    <name type="scientific">Rivibacter subsaxonicus</name>
    <dbReference type="NCBI Taxonomy" id="457575"/>
    <lineage>
        <taxon>Bacteria</taxon>
        <taxon>Pseudomonadati</taxon>
        <taxon>Pseudomonadota</taxon>
        <taxon>Betaproteobacteria</taxon>
        <taxon>Burkholderiales</taxon>
        <taxon>Rivibacter</taxon>
    </lineage>
</organism>
<evidence type="ECO:0000313" key="3">
    <source>
        <dbReference type="EMBL" id="RZT95220.1"/>
    </source>
</evidence>
<reference evidence="3 4" key="1">
    <citation type="submission" date="2019-02" db="EMBL/GenBank/DDBJ databases">
        <title>Genomic Encyclopedia of Type Strains, Phase IV (KMG-IV): sequencing the most valuable type-strain genomes for metagenomic binning, comparative biology and taxonomic classification.</title>
        <authorList>
            <person name="Goeker M."/>
        </authorList>
    </citation>
    <scope>NUCLEOTIDE SEQUENCE [LARGE SCALE GENOMIC DNA]</scope>
    <source>
        <strain evidence="3 4">DSM 19570</strain>
    </source>
</reference>
<protein>
    <submittedName>
        <fullName evidence="3">Putative metalloprotease with PDZ domain</fullName>
    </submittedName>
</protein>
<dbReference type="GO" id="GO:0008237">
    <property type="term" value="F:metallopeptidase activity"/>
    <property type="evidence" value="ECO:0007669"/>
    <property type="project" value="UniProtKB-KW"/>
</dbReference>
<dbReference type="Gene3D" id="1.10.390.10">
    <property type="entry name" value="Neutral Protease Domain 2"/>
    <property type="match status" value="1"/>
</dbReference>
<dbReference type="PIRSF" id="PIRSF016493">
    <property type="entry name" value="Glycyl_aminpptds"/>
    <property type="match status" value="1"/>
</dbReference>
<keyword evidence="3" id="KW-0645">Protease</keyword>
<dbReference type="InterPro" id="IPR036034">
    <property type="entry name" value="PDZ_sf"/>
</dbReference>
<dbReference type="SUPFAM" id="SSF50156">
    <property type="entry name" value="PDZ domain-like"/>
    <property type="match status" value="1"/>
</dbReference>
<dbReference type="InterPro" id="IPR001478">
    <property type="entry name" value="PDZ"/>
</dbReference>